<reference evidence="1" key="1">
    <citation type="submission" date="2020-11" db="EMBL/GenBank/DDBJ databases">
        <authorList>
            <person name="Tran Van P."/>
        </authorList>
    </citation>
    <scope>NUCLEOTIDE SEQUENCE</scope>
</reference>
<accession>A0A7R8W553</accession>
<evidence type="ECO:0000313" key="1">
    <source>
        <dbReference type="EMBL" id="CAD7222881.1"/>
    </source>
</evidence>
<organism evidence="1">
    <name type="scientific">Cyprideis torosa</name>
    <dbReference type="NCBI Taxonomy" id="163714"/>
    <lineage>
        <taxon>Eukaryota</taxon>
        <taxon>Metazoa</taxon>
        <taxon>Ecdysozoa</taxon>
        <taxon>Arthropoda</taxon>
        <taxon>Crustacea</taxon>
        <taxon>Oligostraca</taxon>
        <taxon>Ostracoda</taxon>
        <taxon>Podocopa</taxon>
        <taxon>Podocopida</taxon>
        <taxon>Cytherocopina</taxon>
        <taxon>Cytheroidea</taxon>
        <taxon>Cytherideidae</taxon>
        <taxon>Cyprideis</taxon>
    </lineage>
</organism>
<sequence length="94" mass="10231">MAGRPPFWRVPRARPDPEDEMGDWKVREPVAKRATIPFPSSTPPTFSEQVLGFGVWPPPSQTATVLPPPLPSTFGSLPASTSMSGQVHPFNPSH</sequence>
<gene>
    <name evidence="1" type="ORF">CTOB1V02_LOCUS878</name>
</gene>
<proteinExistence type="predicted"/>
<dbReference type="OrthoDB" id="7472511at2759"/>
<dbReference type="AlphaFoldDB" id="A0A7R8W553"/>
<protein>
    <submittedName>
        <fullName evidence="1">Uncharacterized protein</fullName>
    </submittedName>
</protein>
<name>A0A7R8W553_9CRUS</name>
<dbReference type="EMBL" id="OB660116">
    <property type="protein sequence ID" value="CAD7222881.1"/>
    <property type="molecule type" value="Genomic_DNA"/>
</dbReference>